<accession>A0A1B8H0E0</accession>
<evidence type="ECO:0000256" key="5">
    <source>
        <dbReference type="ARBA" id="ARBA00022692"/>
    </source>
</evidence>
<dbReference type="CDD" id="cd17321">
    <property type="entry name" value="MFS_MMR_MDR_like"/>
    <property type="match status" value="1"/>
</dbReference>
<feature type="transmembrane region" description="Helical" evidence="8">
    <location>
        <begin position="197"/>
        <end position="215"/>
    </location>
</feature>
<dbReference type="AlphaFoldDB" id="A0A1B8H0E0"/>
<dbReference type="GO" id="GO:0005886">
    <property type="term" value="C:plasma membrane"/>
    <property type="evidence" value="ECO:0007669"/>
    <property type="project" value="UniProtKB-SubCell"/>
</dbReference>
<keyword evidence="3" id="KW-0813">Transport</keyword>
<keyword evidence="4" id="KW-1003">Cell membrane</keyword>
<feature type="transmembrane region" description="Helical" evidence="8">
    <location>
        <begin position="457"/>
        <end position="477"/>
    </location>
</feature>
<feature type="transmembrane region" description="Helical" evidence="8">
    <location>
        <begin position="353"/>
        <end position="379"/>
    </location>
</feature>
<feature type="transmembrane region" description="Helical" evidence="8">
    <location>
        <begin position="329"/>
        <end position="347"/>
    </location>
</feature>
<dbReference type="PANTHER" id="PTHR42718">
    <property type="entry name" value="MAJOR FACILITATOR SUPERFAMILY MULTIDRUG TRANSPORTER MFSC"/>
    <property type="match status" value="1"/>
</dbReference>
<dbReference type="PRINTS" id="PR01036">
    <property type="entry name" value="TCRTETB"/>
</dbReference>
<dbReference type="InterPro" id="IPR004638">
    <property type="entry name" value="EmrB-like"/>
</dbReference>
<comment type="similarity">
    <text evidence="2">Belongs to the major facilitator superfamily. EmrB family.</text>
</comment>
<evidence type="ECO:0000256" key="7">
    <source>
        <dbReference type="ARBA" id="ARBA00023136"/>
    </source>
</evidence>
<evidence type="ECO:0000259" key="9">
    <source>
        <dbReference type="PROSITE" id="PS50850"/>
    </source>
</evidence>
<evidence type="ECO:0000313" key="10">
    <source>
        <dbReference type="EMBL" id="OBU02521.1"/>
    </source>
</evidence>
<dbReference type="PROSITE" id="PS50850">
    <property type="entry name" value="MFS"/>
    <property type="match status" value="1"/>
</dbReference>
<evidence type="ECO:0000256" key="8">
    <source>
        <dbReference type="SAM" id="Phobius"/>
    </source>
</evidence>
<proteinExistence type="inferred from homology"/>
<feature type="transmembrane region" description="Helical" evidence="8">
    <location>
        <begin position="400"/>
        <end position="418"/>
    </location>
</feature>
<keyword evidence="7 8" id="KW-0472">Membrane</keyword>
<feature type="transmembrane region" description="Helical" evidence="8">
    <location>
        <begin position="43"/>
        <end position="63"/>
    </location>
</feature>
<evidence type="ECO:0000313" key="11">
    <source>
        <dbReference type="Proteomes" id="UP000092247"/>
    </source>
</evidence>
<dbReference type="Gene3D" id="1.20.1250.20">
    <property type="entry name" value="MFS general substrate transporter like domains"/>
    <property type="match status" value="1"/>
</dbReference>
<dbReference type="Proteomes" id="UP000092247">
    <property type="component" value="Unassembled WGS sequence"/>
</dbReference>
<dbReference type="Gene3D" id="1.20.1720.10">
    <property type="entry name" value="Multidrug resistance protein D"/>
    <property type="match status" value="1"/>
</dbReference>
<dbReference type="InterPro" id="IPR036259">
    <property type="entry name" value="MFS_trans_sf"/>
</dbReference>
<feature type="transmembrane region" description="Helical" evidence="8">
    <location>
        <begin position="75"/>
        <end position="94"/>
    </location>
</feature>
<dbReference type="NCBIfam" id="TIGR00711">
    <property type="entry name" value="efflux_EmrB"/>
    <property type="match status" value="1"/>
</dbReference>
<feature type="domain" description="Major facilitator superfamily (MFS) profile" evidence="9">
    <location>
        <begin position="9"/>
        <end position="481"/>
    </location>
</feature>
<evidence type="ECO:0000256" key="3">
    <source>
        <dbReference type="ARBA" id="ARBA00022448"/>
    </source>
</evidence>
<dbReference type="SUPFAM" id="SSF103473">
    <property type="entry name" value="MFS general substrate transporter"/>
    <property type="match status" value="1"/>
</dbReference>
<reference evidence="10 11" key="1">
    <citation type="submission" date="2016-06" db="EMBL/GenBank/DDBJ databases">
        <authorList>
            <person name="Kjaerup R.B."/>
            <person name="Dalgaard T.S."/>
            <person name="Juul-Madsen H.R."/>
        </authorList>
    </citation>
    <scope>NUCLEOTIDE SEQUENCE [LARGE SCALE GENOMIC DNA]</scope>
    <source>
        <strain evidence="10 11">GCSL-Mp3</strain>
    </source>
</reference>
<evidence type="ECO:0000256" key="1">
    <source>
        <dbReference type="ARBA" id="ARBA00004651"/>
    </source>
</evidence>
<keyword evidence="5 8" id="KW-0812">Transmembrane</keyword>
<evidence type="ECO:0000256" key="6">
    <source>
        <dbReference type="ARBA" id="ARBA00022989"/>
    </source>
</evidence>
<dbReference type="PROSITE" id="PS00216">
    <property type="entry name" value="SUGAR_TRANSPORT_1"/>
    <property type="match status" value="1"/>
</dbReference>
<sequence length="492" mass="52260">MNRIRYFAVTTAICLGTFMATLDISIVNVALPAIQHELNTSMVSLQWLIDAYALCLSALILSAGPLSDRWGRKKMWLTGVVIFTLGSLLCALAGELTLLLAGRIVQGIAAALLIPGALSLISHTFTDSQQRIRVIGVWSAVSALSLIVGPILGGVLVHTTGWEGIFLINIPIGIITFLLGAYGISESADPEKAAFDPAGQLLSIAALGAVTYGLIEAGSRGWLHPVTLSAVIGGIILFLVFLVTESRVARPLLPLTDFKQRDYRHYNLASFVIGFSAYTNVFFIALFLQKAQGWNALEAGLRMSPEFIAMALFSFSFGQISRTFSIKQILGTGLVLTAGACALMTTLTPNTPYVATGLMLFMLGTGMGLSIPAVGALIMHTADPARSGVASATLNMMRQTGMTLGIALLGTLMTQRAVTLARGSNLADAEQLITGTQGQELTAAVQNSLYEAFAGGFSLAMAGAALSAAWVFILIFYPRHHKIRQENGKITS</sequence>
<name>A0A1B8H0E0_9GAMM</name>
<dbReference type="Pfam" id="PF07690">
    <property type="entry name" value="MFS_1"/>
    <property type="match status" value="1"/>
</dbReference>
<comment type="subcellular location">
    <subcellularLocation>
        <location evidence="1">Cell membrane</location>
        <topology evidence="1">Multi-pass membrane protein</topology>
    </subcellularLocation>
</comment>
<dbReference type="GO" id="GO:0022857">
    <property type="term" value="F:transmembrane transporter activity"/>
    <property type="evidence" value="ECO:0007669"/>
    <property type="project" value="InterPro"/>
</dbReference>
<feature type="transmembrane region" description="Helical" evidence="8">
    <location>
        <begin position="299"/>
        <end position="317"/>
    </location>
</feature>
<dbReference type="RefSeq" id="WP_067426579.1">
    <property type="nucleotide sequence ID" value="NZ_LZEX01000045.1"/>
</dbReference>
<feature type="transmembrane region" description="Helical" evidence="8">
    <location>
        <begin position="134"/>
        <end position="158"/>
    </location>
</feature>
<feature type="transmembrane region" description="Helical" evidence="8">
    <location>
        <begin position="265"/>
        <end position="287"/>
    </location>
</feature>
<feature type="transmembrane region" description="Helical" evidence="8">
    <location>
        <begin position="7"/>
        <end position="31"/>
    </location>
</feature>
<dbReference type="PANTHER" id="PTHR42718:SF9">
    <property type="entry name" value="MAJOR FACILITATOR SUPERFAMILY MULTIDRUG TRANSPORTER MFSC"/>
    <property type="match status" value="1"/>
</dbReference>
<feature type="transmembrane region" description="Helical" evidence="8">
    <location>
        <begin position="100"/>
        <end position="122"/>
    </location>
</feature>
<protein>
    <submittedName>
        <fullName evidence="10">MFS transporter</fullName>
    </submittedName>
</protein>
<organism evidence="10 11">
    <name type="scientific">Morganella psychrotolerans</name>
    <dbReference type="NCBI Taxonomy" id="368603"/>
    <lineage>
        <taxon>Bacteria</taxon>
        <taxon>Pseudomonadati</taxon>
        <taxon>Pseudomonadota</taxon>
        <taxon>Gammaproteobacteria</taxon>
        <taxon>Enterobacterales</taxon>
        <taxon>Morganellaceae</taxon>
        <taxon>Morganella</taxon>
    </lineage>
</organism>
<evidence type="ECO:0000256" key="4">
    <source>
        <dbReference type="ARBA" id="ARBA00022475"/>
    </source>
</evidence>
<dbReference type="InterPro" id="IPR020846">
    <property type="entry name" value="MFS_dom"/>
</dbReference>
<keyword evidence="6 8" id="KW-1133">Transmembrane helix</keyword>
<comment type="caution">
    <text evidence="10">The sequence shown here is derived from an EMBL/GenBank/DDBJ whole genome shotgun (WGS) entry which is preliminary data.</text>
</comment>
<evidence type="ECO:0000256" key="2">
    <source>
        <dbReference type="ARBA" id="ARBA00008537"/>
    </source>
</evidence>
<dbReference type="InterPro" id="IPR011701">
    <property type="entry name" value="MFS"/>
</dbReference>
<gene>
    <name evidence="10" type="ORF">AYY17_12785</name>
</gene>
<dbReference type="EMBL" id="LZEX01000045">
    <property type="protein sequence ID" value="OBU02521.1"/>
    <property type="molecule type" value="Genomic_DNA"/>
</dbReference>
<dbReference type="InterPro" id="IPR005829">
    <property type="entry name" value="Sugar_transporter_CS"/>
</dbReference>
<feature type="transmembrane region" description="Helical" evidence="8">
    <location>
        <begin position="221"/>
        <end position="244"/>
    </location>
</feature>
<feature type="transmembrane region" description="Helical" evidence="8">
    <location>
        <begin position="164"/>
        <end position="185"/>
    </location>
</feature>